<evidence type="ECO:0000313" key="7">
    <source>
        <dbReference type="Proteomes" id="UP000094501"/>
    </source>
</evidence>
<evidence type="ECO:0000256" key="3">
    <source>
        <dbReference type="ARBA" id="ARBA00022989"/>
    </source>
</evidence>
<feature type="transmembrane region" description="Helical" evidence="5">
    <location>
        <begin position="292"/>
        <end position="318"/>
    </location>
</feature>
<feature type="transmembrane region" description="Helical" evidence="5">
    <location>
        <begin position="366"/>
        <end position="385"/>
    </location>
</feature>
<dbReference type="RefSeq" id="WP_069436591.1">
    <property type="nucleotide sequence ID" value="NZ_LPWG01000007.1"/>
</dbReference>
<comment type="subcellular location">
    <subcellularLocation>
        <location evidence="1">Membrane</location>
        <topology evidence="1">Multi-pass membrane protein</topology>
    </subcellularLocation>
</comment>
<keyword evidence="7" id="KW-1185">Reference proteome</keyword>
<dbReference type="GO" id="GO:0046873">
    <property type="term" value="F:metal ion transmembrane transporter activity"/>
    <property type="evidence" value="ECO:0007669"/>
    <property type="project" value="InterPro"/>
</dbReference>
<evidence type="ECO:0000256" key="4">
    <source>
        <dbReference type="ARBA" id="ARBA00023136"/>
    </source>
</evidence>
<feature type="transmembrane region" description="Helical" evidence="5">
    <location>
        <begin position="92"/>
        <end position="115"/>
    </location>
</feature>
<keyword evidence="2 5" id="KW-0812">Transmembrane</keyword>
<feature type="transmembrane region" description="Helical" evidence="5">
    <location>
        <begin position="51"/>
        <end position="71"/>
    </location>
</feature>
<feature type="transmembrane region" description="Helical" evidence="5">
    <location>
        <begin position="202"/>
        <end position="226"/>
    </location>
</feature>
<dbReference type="GO" id="GO:0016020">
    <property type="term" value="C:membrane"/>
    <property type="evidence" value="ECO:0007669"/>
    <property type="project" value="UniProtKB-SubCell"/>
</dbReference>
<feature type="transmembrane region" description="Helical" evidence="5">
    <location>
        <begin position="343"/>
        <end position="360"/>
    </location>
</feature>
<gene>
    <name evidence="6" type="ORF">AUC68_00900</name>
</gene>
<reference evidence="6 7" key="1">
    <citation type="journal article" date="2016" name="Environ. Microbiol.">
        <title>New Methyloceanibacter diversity from North Sea sediments includes methanotroph containing solely the soluble methane monooxygenase.</title>
        <authorList>
            <person name="Vekeman B."/>
            <person name="Kerckhof F.M."/>
            <person name="Cremers G."/>
            <person name="de Vos P."/>
            <person name="Vandamme P."/>
            <person name="Boon N."/>
            <person name="Op den Camp H.J."/>
            <person name="Heylen K."/>
        </authorList>
    </citation>
    <scope>NUCLEOTIDE SEQUENCE [LARGE SCALE GENOMIC DNA]</scope>
    <source>
        <strain evidence="6 7">R-67174</strain>
    </source>
</reference>
<feature type="transmembrane region" description="Helical" evidence="5">
    <location>
        <begin position="160"/>
        <end position="182"/>
    </location>
</feature>
<keyword evidence="4 5" id="KW-0472">Membrane</keyword>
<dbReference type="NCBIfam" id="NF037982">
    <property type="entry name" value="Nramp_1"/>
    <property type="match status" value="1"/>
</dbReference>
<dbReference type="EMBL" id="LPWG01000007">
    <property type="protein sequence ID" value="ODS00362.1"/>
    <property type="molecule type" value="Genomic_DNA"/>
</dbReference>
<proteinExistence type="predicted"/>
<keyword evidence="3 5" id="KW-1133">Transmembrane helix</keyword>
<comment type="caution">
    <text evidence="6">The sequence shown here is derived from an EMBL/GenBank/DDBJ whole genome shotgun (WGS) entry which is preliminary data.</text>
</comment>
<sequence length="423" mass="44990">MPDTQTKPSAVPPRRGALVGMIGPGLLLAATGVGAGDLATGSFVGGLLGTAVLWAVVVGAFLKFVVTEGLARWQLATGETLIEGVAARAGRWALWLFLPYLLLWSFFVGSALMSATGATLYAMLPLFGHAETGKIVFGAAASLTGLALVWFGGYRLFDQVMRVCIGVMFATVILTAILLWPGTGAVLEGLFVPRIPEAGGEGVTWTLALIGGVGGTLTVLCYGYWLREEGRDKPEDLRLCRVDLGTGYAMTAIFGIAMVIIGSSVTIEGSGAQLLVTLSERLDDVMGPAGKWLFLAGTFGAVFSSLLGVWQCVPYLFADSWALLNGGREDGHEIDTASKPYRAFLLAIATVPMIGLFWRFRDVQMFYAVIGAWLFPVLALTLLVFNGRAAFVGARFVNRPLTVLALVVVLAFFSFLGLRPYLG</sequence>
<dbReference type="Pfam" id="PF01566">
    <property type="entry name" value="Nramp"/>
    <property type="match status" value="1"/>
</dbReference>
<protein>
    <recommendedName>
        <fullName evidence="8">Iron transporter</fullName>
    </recommendedName>
</protein>
<accession>A0A1E3W4D2</accession>
<name>A0A1E3W4D2_9HYPH</name>
<evidence type="ECO:0000313" key="6">
    <source>
        <dbReference type="EMBL" id="ODS00362.1"/>
    </source>
</evidence>
<dbReference type="OrthoDB" id="9787548at2"/>
<dbReference type="InterPro" id="IPR001046">
    <property type="entry name" value="NRAMP_fam"/>
</dbReference>
<evidence type="ECO:0008006" key="8">
    <source>
        <dbReference type="Google" id="ProtNLM"/>
    </source>
</evidence>
<dbReference type="STRING" id="1774968.AUC68_00900"/>
<dbReference type="Proteomes" id="UP000094501">
    <property type="component" value="Unassembled WGS sequence"/>
</dbReference>
<organism evidence="6 7">
    <name type="scientific">Methyloceanibacter methanicus</name>
    <dbReference type="NCBI Taxonomy" id="1774968"/>
    <lineage>
        <taxon>Bacteria</taxon>
        <taxon>Pseudomonadati</taxon>
        <taxon>Pseudomonadota</taxon>
        <taxon>Alphaproteobacteria</taxon>
        <taxon>Hyphomicrobiales</taxon>
        <taxon>Hyphomicrobiaceae</taxon>
        <taxon>Methyloceanibacter</taxon>
    </lineage>
</organism>
<evidence type="ECO:0000256" key="5">
    <source>
        <dbReference type="SAM" id="Phobius"/>
    </source>
</evidence>
<evidence type="ECO:0000256" key="2">
    <source>
        <dbReference type="ARBA" id="ARBA00022692"/>
    </source>
</evidence>
<feature type="transmembrane region" description="Helical" evidence="5">
    <location>
        <begin position="247"/>
        <end position="267"/>
    </location>
</feature>
<dbReference type="AlphaFoldDB" id="A0A1E3W4D2"/>
<evidence type="ECO:0000256" key="1">
    <source>
        <dbReference type="ARBA" id="ARBA00004141"/>
    </source>
</evidence>
<feature type="transmembrane region" description="Helical" evidence="5">
    <location>
        <begin position="397"/>
        <end position="418"/>
    </location>
</feature>
<feature type="transmembrane region" description="Helical" evidence="5">
    <location>
        <begin position="135"/>
        <end position="153"/>
    </location>
</feature>